<sequence>MADTLQTLALIVLAQNYRGDIVRQVNRQSVALKVLPFVRGEGKNVAFVPEGSGVVAENYAEGADAENFGSDSQVGATLHWAMYRANFHVSGLAEATAATSATPEGNLRLWARNMVNGAAALASLINGAIYTGAGTGTLLTGFDAAIGSASNTYAGIDRSQVANAFFRPNVFAPGSATALTFDLLRSDLSTIYQACGTRPDVAFVHPNVYNKIGALFDAQKFYMVPTQQEIVTSRGKVSLEGGPGAISFEGCKFIEDKDATDGKIYYVNTNHARIEYLPLDLSTIPGLDDEVMDITADDGFGVTPLGIRLEMLSKTGDSDKAQMKTYLQLVVDRPNACGIRSNIA</sequence>
<accession>A0A150S5R0</accession>
<proteinExistence type="predicted"/>
<dbReference type="Proteomes" id="UP000075515">
    <property type="component" value="Unassembled WGS sequence"/>
</dbReference>
<dbReference type="SUPFAM" id="SSF56563">
    <property type="entry name" value="Major capsid protein gp5"/>
    <property type="match status" value="1"/>
</dbReference>
<evidence type="ECO:0000313" key="1">
    <source>
        <dbReference type="EMBL" id="KYF89271.1"/>
    </source>
</evidence>
<organism evidence="1 2">
    <name type="scientific">Sorangium cellulosum</name>
    <name type="common">Polyangium cellulosum</name>
    <dbReference type="NCBI Taxonomy" id="56"/>
    <lineage>
        <taxon>Bacteria</taxon>
        <taxon>Pseudomonadati</taxon>
        <taxon>Myxococcota</taxon>
        <taxon>Polyangia</taxon>
        <taxon>Polyangiales</taxon>
        <taxon>Polyangiaceae</taxon>
        <taxon>Sorangium</taxon>
    </lineage>
</organism>
<dbReference type="Pfam" id="PF17236">
    <property type="entry name" value="SU10_MCP"/>
    <property type="match status" value="1"/>
</dbReference>
<reference evidence="1 2" key="1">
    <citation type="submission" date="2014-02" db="EMBL/GenBank/DDBJ databases">
        <title>The small core and large imbalanced accessory genome model reveals a collaborative survival strategy of Sorangium cellulosum strains in nature.</title>
        <authorList>
            <person name="Han K."/>
            <person name="Peng R."/>
            <person name="Blom J."/>
            <person name="Li Y.-Z."/>
        </authorList>
    </citation>
    <scope>NUCLEOTIDE SEQUENCE [LARGE SCALE GENOMIC DNA]</scope>
    <source>
        <strain evidence="1 2">So0149</strain>
    </source>
</reference>
<evidence type="ECO:0000313" key="2">
    <source>
        <dbReference type="Proteomes" id="UP000075515"/>
    </source>
</evidence>
<dbReference type="AlphaFoldDB" id="A0A150S5R0"/>
<gene>
    <name evidence="1" type="ORF">BE18_22830</name>
</gene>
<dbReference type="InterPro" id="IPR035198">
    <property type="entry name" value="SU10_MCP"/>
</dbReference>
<dbReference type="InterPro" id="IPR049718">
    <property type="entry name" value="AKO59007-like"/>
</dbReference>
<comment type="caution">
    <text evidence="1">The sequence shown here is derived from an EMBL/GenBank/DDBJ whole genome shotgun (WGS) entry which is preliminary data.</text>
</comment>
<name>A0A150S5R0_SORCE</name>
<dbReference type="EMBL" id="JEMC01002261">
    <property type="protein sequence ID" value="KYF89271.1"/>
    <property type="molecule type" value="Genomic_DNA"/>
</dbReference>
<dbReference type="NCBIfam" id="NF033394">
    <property type="entry name" value="capsid_maj_Podo"/>
    <property type="match status" value="1"/>
</dbReference>
<protein>
    <recommendedName>
        <fullName evidence="3">Capsid protein</fullName>
    </recommendedName>
</protein>
<evidence type="ECO:0008006" key="3">
    <source>
        <dbReference type="Google" id="ProtNLM"/>
    </source>
</evidence>